<reference evidence="1 2" key="1">
    <citation type="journal article" date="2011" name="Proc. Natl. Acad. Sci. U.S.A.">
        <title>Comparative genomics of xylose-fermenting fungi for enhanced biofuel production.</title>
        <authorList>
            <person name="Wohlbach D.J."/>
            <person name="Kuo A."/>
            <person name="Sato T.K."/>
            <person name="Potts K.M."/>
            <person name="Salamov A.A."/>
            <person name="LaButti K.M."/>
            <person name="Sun H."/>
            <person name="Clum A."/>
            <person name="Pangilinan J.L."/>
            <person name="Lindquist E.A."/>
            <person name="Lucas S."/>
            <person name="Lapidus A."/>
            <person name="Jin M."/>
            <person name="Gunawan C."/>
            <person name="Balan V."/>
            <person name="Dale B.E."/>
            <person name="Jeffries T.W."/>
            <person name="Zinkel R."/>
            <person name="Barry K.W."/>
            <person name="Grigoriev I.V."/>
            <person name="Gasch A.P."/>
        </authorList>
    </citation>
    <scope>NUCLEOTIDE SEQUENCE [LARGE SCALE GENOMIC DNA]</scope>
    <source>
        <strain evidence="2">NRRL Y-27907 / 11-Y1</strain>
    </source>
</reference>
<sequence length="366" mass="42386">MALMLVNKQLYNLTVASLYCSIYLNFGHRAEILIDREICSDFHCGNTILNSNDSFRKLVEQRKELVDNIKSIYIFNSELKLKFWMDSETLLGMREIDLLTHIAIPSFIHVPLEDNYTVKELSLDISPVCIDEIDWATIPYLKGLETLKIKTVRAQEEFLTMTSNFHQPLKVKRLSLEFTLPKELTFETLAKVVKLDEVTSLELESPTWELNGKPFEWLFSSLTNLKHLSMVLKNSELVYELLGLVQSGTLKSLAIAPVDILPVKLQKIIEKHEQTLERVMFASHVYYTFSLDDFQRITPPRFKENLLTYQARVEQMLNSDVSKFPHLHHIVISSIQYEVTRSEGKFEVTAFNDFNSFVLKSAPVVW</sequence>
<dbReference type="HOGENOM" id="CLU_683638_0_0_1"/>
<dbReference type="SUPFAM" id="SSF52047">
    <property type="entry name" value="RNI-like"/>
    <property type="match status" value="1"/>
</dbReference>
<dbReference type="GeneID" id="18873683"/>
<name>G3AN72_SPAPN</name>
<gene>
    <name evidence="1" type="ORF">SPAPADRAFT_61018</name>
</gene>
<accession>G3AN72</accession>
<dbReference type="KEGG" id="spaa:SPAPADRAFT_61018"/>
<dbReference type="AlphaFoldDB" id="G3AN72"/>
<dbReference type="EMBL" id="GL996502">
    <property type="protein sequence ID" value="EGW31915.1"/>
    <property type="molecule type" value="Genomic_DNA"/>
</dbReference>
<dbReference type="RefSeq" id="XP_007375191.1">
    <property type="nucleotide sequence ID" value="XM_007375129.1"/>
</dbReference>
<organism evidence="2">
    <name type="scientific">Spathaspora passalidarum (strain NRRL Y-27907 / 11-Y1)</name>
    <dbReference type="NCBI Taxonomy" id="619300"/>
    <lineage>
        <taxon>Eukaryota</taxon>
        <taxon>Fungi</taxon>
        <taxon>Dikarya</taxon>
        <taxon>Ascomycota</taxon>
        <taxon>Saccharomycotina</taxon>
        <taxon>Pichiomycetes</taxon>
        <taxon>Debaryomycetaceae</taxon>
        <taxon>Spathaspora</taxon>
    </lineage>
</organism>
<evidence type="ECO:0008006" key="3">
    <source>
        <dbReference type="Google" id="ProtNLM"/>
    </source>
</evidence>
<evidence type="ECO:0000313" key="1">
    <source>
        <dbReference type="EMBL" id="EGW31915.1"/>
    </source>
</evidence>
<keyword evidence="2" id="KW-1185">Reference proteome</keyword>
<dbReference type="Proteomes" id="UP000000709">
    <property type="component" value="Unassembled WGS sequence"/>
</dbReference>
<proteinExistence type="predicted"/>
<protein>
    <recommendedName>
        <fullName evidence="3">F-box domain-containing protein</fullName>
    </recommendedName>
</protein>
<evidence type="ECO:0000313" key="2">
    <source>
        <dbReference type="Proteomes" id="UP000000709"/>
    </source>
</evidence>
<dbReference type="InParanoid" id="G3AN72"/>